<dbReference type="PANTHER" id="PTHR42878:SF15">
    <property type="entry name" value="BACTERIOPHYTOCHROME"/>
    <property type="match status" value="1"/>
</dbReference>
<dbReference type="RefSeq" id="WP_104517642.1">
    <property type="nucleotide sequence ID" value="NZ_NHRY01000054.1"/>
</dbReference>
<sequence length="759" mass="82956">MDPTATPRADDIITARNVDLSSCDRELIQYPEAIQPHGVMLTVDEQSNLILHASANCARLLGAEPGAIIGKTATSVLGRTGHDLLGPLRRMSLDSGPIHLARESFVGSDRGFHLFAHRCGGLIILELEIAATAADEAPTRLYSDLRADIARLQETRSLAEFFDLAVQRIRDFTGYDRVMAYRFDEDGSGEVVAESKRDELETYLGLHYPASDIPAPARRLFSLSWVRHLPDVDYVPVPLVGAGGPMITGPVDMSFASLRSVSVMYTGYLRNMGVRSSMVMPLMKEGRLWGLISAMHHAGPRHIPHETRMAAEFLAHTLSLLMSAKEDAENFERVLAMRTTTDRLVQSLTVAPDFAAALGSAEILPLVLGLVEAGGAAVASGATIALTGGTPSEQAVRDLVQWIGAREEPLFATDRLAALHPPAEAYAAVASGVLAVRIAPGGNEFLLWFRPEQVAEVTWAGDPHKPVDVTETDGTVRLRPRTSFALWKESVRNRSTRWQEDEKDAVLKLRQAINEVVHGRSEKIDRISHELEASRAETDSFAQAASSELKDQVRGIYHLATLLRRHQGEGLDEEGRRQLATILRITQRMDSLADALMQHARIGHTAMEIETVDLDAVVDEALQAVRPVLGPDVEVRRPTRLGTAACNRAWVAEVFGSLIDNAIRYNDKPARWVEIGAVPGQPARYYVRDNGIGIAEADRELIFQVFHRLHEHAAYGGGAGIGLAFARKIVERHGGRMWVDSTPGEGSTFSFTLAPQAGG</sequence>
<dbReference type="PRINTS" id="PR01033">
    <property type="entry name" value="PHYTOCHROME"/>
</dbReference>
<reference evidence="12 13" key="1">
    <citation type="journal article" date="2018" name="Arch. Microbiol.">
        <title>New insights into the metabolic potential of the phototrophic purple bacterium Rhodopila globiformis DSM 161(T) from its draft genome sequence and evidence for a vanadium-dependent nitrogenase.</title>
        <authorList>
            <person name="Imhoff J.F."/>
            <person name="Rahn T."/>
            <person name="Kunzel S."/>
            <person name="Neulinger S.C."/>
        </authorList>
    </citation>
    <scope>NUCLEOTIDE SEQUENCE [LARGE SCALE GENOMIC DNA]</scope>
    <source>
        <strain evidence="12 13">DSM 161</strain>
    </source>
</reference>
<dbReference type="OrthoDB" id="5287260at2"/>
<dbReference type="SUPFAM" id="SSF47384">
    <property type="entry name" value="Homodimeric domain of signal transducing histidine kinase"/>
    <property type="match status" value="1"/>
</dbReference>
<dbReference type="InterPro" id="IPR043150">
    <property type="entry name" value="Phytochrome_PHY_sf"/>
</dbReference>
<dbReference type="Gene3D" id="3.30.450.270">
    <property type="match status" value="1"/>
</dbReference>
<organism evidence="12 13">
    <name type="scientific">Rhodopila globiformis</name>
    <name type="common">Rhodopseudomonas globiformis</name>
    <dbReference type="NCBI Taxonomy" id="1071"/>
    <lineage>
        <taxon>Bacteria</taxon>
        <taxon>Pseudomonadati</taxon>
        <taxon>Pseudomonadota</taxon>
        <taxon>Alphaproteobacteria</taxon>
        <taxon>Acetobacterales</taxon>
        <taxon>Acetobacteraceae</taxon>
        <taxon>Rhodopila</taxon>
    </lineage>
</organism>
<dbReference type="InterPro" id="IPR013654">
    <property type="entry name" value="PAS_2"/>
</dbReference>
<dbReference type="Gene3D" id="3.30.565.10">
    <property type="entry name" value="Histidine kinase-like ATPase, C-terminal domain"/>
    <property type="match status" value="1"/>
</dbReference>
<comment type="catalytic activity">
    <reaction evidence="1">
        <text>ATP + protein L-histidine = ADP + protein N-phospho-L-histidine.</text>
        <dbReference type="EC" id="2.7.13.3"/>
    </reaction>
</comment>
<evidence type="ECO:0000259" key="11">
    <source>
        <dbReference type="PROSITE" id="PS50109"/>
    </source>
</evidence>
<evidence type="ECO:0000256" key="1">
    <source>
        <dbReference type="ARBA" id="ARBA00000085"/>
    </source>
</evidence>
<dbReference type="Pfam" id="PF08446">
    <property type="entry name" value="PAS_2"/>
    <property type="match status" value="1"/>
</dbReference>
<keyword evidence="6" id="KW-0808">Transferase</keyword>
<dbReference type="EC" id="2.7.13.3" evidence="3"/>
<dbReference type="PANTHER" id="PTHR42878">
    <property type="entry name" value="TWO-COMPONENT HISTIDINE KINASE"/>
    <property type="match status" value="1"/>
</dbReference>
<dbReference type="InterPro" id="IPR003018">
    <property type="entry name" value="GAF"/>
</dbReference>
<dbReference type="GO" id="GO:0000155">
    <property type="term" value="F:phosphorelay sensor kinase activity"/>
    <property type="evidence" value="ECO:0007669"/>
    <property type="project" value="InterPro"/>
</dbReference>
<evidence type="ECO:0000259" key="10">
    <source>
        <dbReference type="PROSITE" id="PS50046"/>
    </source>
</evidence>
<dbReference type="InterPro" id="IPR029016">
    <property type="entry name" value="GAF-like_dom_sf"/>
</dbReference>
<dbReference type="InterPro" id="IPR036097">
    <property type="entry name" value="HisK_dim/P_sf"/>
</dbReference>
<dbReference type="GO" id="GO:0030295">
    <property type="term" value="F:protein kinase activator activity"/>
    <property type="evidence" value="ECO:0007669"/>
    <property type="project" value="TreeGrafter"/>
</dbReference>
<dbReference type="PROSITE" id="PS50046">
    <property type="entry name" value="PHYTOCHROME_2"/>
    <property type="match status" value="1"/>
</dbReference>
<keyword evidence="9" id="KW-0675">Receptor</keyword>
<dbReference type="Gene3D" id="3.30.450.20">
    <property type="entry name" value="PAS domain"/>
    <property type="match status" value="1"/>
</dbReference>
<dbReference type="Gene3D" id="3.30.450.40">
    <property type="match status" value="1"/>
</dbReference>
<dbReference type="Pfam" id="PF00360">
    <property type="entry name" value="PHY"/>
    <property type="match status" value="1"/>
</dbReference>
<dbReference type="GO" id="GO:0000156">
    <property type="term" value="F:phosphorelay response regulator activity"/>
    <property type="evidence" value="ECO:0007669"/>
    <property type="project" value="TreeGrafter"/>
</dbReference>
<dbReference type="InterPro" id="IPR016132">
    <property type="entry name" value="Phyto_chromo_attachment"/>
</dbReference>
<protein>
    <recommendedName>
        <fullName evidence="3">histidine kinase</fullName>
        <ecNumber evidence="3">2.7.13.3</ecNumber>
    </recommendedName>
</protein>
<feature type="domain" description="Histidine kinase" evidence="11">
    <location>
        <begin position="544"/>
        <end position="757"/>
    </location>
</feature>
<dbReference type="InterPro" id="IPR035965">
    <property type="entry name" value="PAS-like_dom_sf"/>
</dbReference>
<gene>
    <name evidence="12" type="ORF">CCS01_04470</name>
</gene>
<proteinExistence type="inferred from homology"/>
<dbReference type="Pfam" id="PF01590">
    <property type="entry name" value="GAF"/>
    <property type="match status" value="1"/>
</dbReference>
<dbReference type="SUPFAM" id="SSF55781">
    <property type="entry name" value="GAF domain-like"/>
    <property type="match status" value="2"/>
</dbReference>
<evidence type="ECO:0000256" key="3">
    <source>
        <dbReference type="ARBA" id="ARBA00012438"/>
    </source>
</evidence>
<evidence type="ECO:0000256" key="5">
    <source>
        <dbReference type="ARBA" id="ARBA00022606"/>
    </source>
</evidence>
<dbReference type="InterPro" id="IPR003594">
    <property type="entry name" value="HATPase_dom"/>
</dbReference>
<dbReference type="SUPFAM" id="SSF55785">
    <property type="entry name" value="PYP-like sensor domain (PAS domain)"/>
    <property type="match status" value="1"/>
</dbReference>
<dbReference type="Pfam" id="PF02518">
    <property type="entry name" value="HATPase_c"/>
    <property type="match status" value="1"/>
</dbReference>
<name>A0A2S6NM71_RHOGL</name>
<feature type="domain" description="Phytochrome chromophore attachment site" evidence="10">
    <location>
        <begin position="157"/>
        <end position="316"/>
    </location>
</feature>
<comment type="caution">
    <text evidence="12">The sequence shown here is derived from an EMBL/GenBank/DDBJ whole genome shotgun (WGS) entry which is preliminary data.</text>
</comment>
<accession>A0A2S6NM71</accession>
<evidence type="ECO:0000256" key="8">
    <source>
        <dbReference type="ARBA" id="ARBA00022991"/>
    </source>
</evidence>
<dbReference type="SMART" id="SM00065">
    <property type="entry name" value="GAF"/>
    <property type="match status" value="1"/>
</dbReference>
<dbReference type="GO" id="GO:0009584">
    <property type="term" value="P:detection of visible light"/>
    <property type="evidence" value="ECO:0007669"/>
    <property type="project" value="InterPro"/>
</dbReference>
<dbReference type="InterPro" id="IPR050351">
    <property type="entry name" value="BphY/WalK/GraS-like"/>
</dbReference>
<keyword evidence="8" id="KW-0157">Chromophore</keyword>
<comment type="similarity">
    <text evidence="2">In the N-terminal section; belongs to the phytochrome family.</text>
</comment>
<keyword evidence="7" id="KW-0418">Kinase</keyword>
<evidence type="ECO:0000313" key="12">
    <source>
        <dbReference type="EMBL" id="PPQ36787.1"/>
    </source>
</evidence>
<dbReference type="GO" id="GO:0009881">
    <property type="term" value="F:photoreceptor activity"/>
    <property type="evidence" value="ECO:0007669"/>
    <property type="project" value="UniProtKB-KW"/>
</dbReference>
<evidence type="ECO:0000256" key="2">
    <source>
        <dbReference type="ARBA" id="ARBA00006402"/>
    </source>
</evidence>
<dbReference type="Proteomes" id="UP000239724">
    <property type="component" value="Unassembled WGS sequence"/>
</dbReference>
<dbReference type="InterPro" id="IPR005467">
    <property type="entry name" value="His_kinase_dom"/>
</dbReference>
<keyword evidence="5" id="KW-0716">Sensory transduction</keyword>
<evidence type="ECO:0000256" key="7">
    <source>
        <dbReference type="ARBA" id="ARBA00022777"/>
    </source>
</evidence>
<dbReference type="Gene3D" id="1.10.287.130">
    <property type="match status" value="1"/>
</dbReference>
<evidence type="ECO:0000256" key="4">
    <source>
        <dbReference type="ARBA" id="ARBA00022543"/>
    </source>
</evidence>
<dbReference type="EMBL" id="NHRY01000054">
    <property type="protein sequence ID" value="PPQ36787.1"/>
    <property type="molecule type" value="Genomic_DNA"/>
</dbReference>
<keyword evidence="13" id="KW-1185">Reference proteome</keyword>
<dbReference type="GO" id="GO:0006355">
    <property type="term" value="P:regulation of DNA-templated transcription"/>
    <property type="evidence" value="ECO:0007669"/>
    <property type="project" value="InterPro"/>
</dbReference>
<dbReference type="InterPro" id="IPR036890">
    <property type="entry name" value="HATPase_C_sf"/>
</dbReference>
<evidence type="ECO:0000256" key="6">
    <source>
        <dbReference type="ARBA" id="ARBA00022679"/>
    </source>
</evidence>
<dbReference type="SUPFAM" id="SSF55874">
    <property type="entry name" value="ATPase domain of HSP90 chaperone/DNA topoisomerase II/histidine kinase"/>
    <property type="match status" value="1"/>
</dbReference>
<dbReference type="PROSITE" id="PS50109">
    <property type="entry name" value="HIS_KIN"/>
    <property type="match status" value="1"/>
</dbReference>
<dbReference type="GO" id="GO:0007234">
    <property type="term" value="P:osmosensory signaling via phosphorelay pathway"/>
    <property type="evidence" value="ECO:0007669"/>
    <property type="project" value="TreeGrafter"/>
</dbReference>
<dbReference type="AlphaFoldDB" id="A0A2S6NM71"/>
<dbReference type="SMART" id="SM00387">
    <property type="entry name" value="HATPase_c"/>
    <property type="match status" value="1"/>
</dbReference>
<dbReference type="InterPro" id="IPR013515">
    <property type="entry name" value="Phytochrome_cen-reg"/>
</dbReference>
<keyword evidence="4" id="KW-0600">Photoreceptor protein</keyword>
<evidence type="ECO:0000313" key="13">
    <source>
        <dbReference type="Proteomes" id="UP000239724"/>
    </source>
</evidence>
<dbReference type="InterPro" id="IPR001294">
    <property type="entry name" value="Phytochrome"/>
</dbReference>
<evidence type="ECO:0000256" key="9">
    <source>
        <dbReference type="ARBA" id="ARBA00023170"/>
    </source>
</evidence>